<feature type="region of interest" description="Disordered" evidence="6">
    <location>
        <begin position="888"/>
        <end position="941"/>
    </location>
</feature>
<feature type="transmembrane region" description="Helical" evidence="7">
    <location>
        <begin position="162"/>
        <end position="184"/>
    </location>
</feature>
<protein>
    <submittedName>
        <fullName evidence="10">TMC domain-containing protein</fullName>
    </submittedName>
</protein>
<sequence length="1329" mass="152086">MLFPERKVSSRSSSSSAVSRRESLFDLLFLLRRGSAKQKSHVDEHPKSLDIFESELEEEDKCHLTREQLMEKIREKKAVIENLRCQPWPMQRKLRTLRLAQRYLQRQEARVSRTHLLRESIQRRWKAVCRWFTNFSIYLIPWEAKIKKIESHFGSVVSSYFIFLRWIFGINLIISLIMTIFITLPECIADAASDEYRKNRTAGHKQLTEKELETADYLQTIWDFKGYLARSPLFYGYYSNEEYVQVVFKYRLPLAYFLVNLIVLGYSFFAILRKMASNARTSKLSSGKTEQYVFSWKVTTGWDYTIGNPETAGNAIMATVTKFREAIMEHKEKQAEKFRWVRFFLRIVANLIILSMMACSTYAIYTVVERSRDIEHDSTATALQKIEVPMVVSFITLVFPNLFEMVSKLERFHPRTALRLQLARILVLYFLNFYTLIFAIFTKMEYLIKVQDSLQQLQFDLTVTNASEMPPQGTAGDNAALFRLVREAFQQLDGEVGAETLNASAVATATPIPLFHLIPKEFFTNRFLPYAKSIWQRRLVEAKTKAAARKPLPRRPSVTTPPPGLTWTTVHPEYGLLGVDNLHAFLVNGTVYKDLEELETFLKQNNLTFHITFGGAEVNRSQKGPSPGGTIFLIPQKLSSVELESLCWETMIGEEIAKLVTMDLVMNIASILTVDFLRGLWVRFCTSWWCWNLETVFPEYGEFKVAENVLHVINNQGMIWLGMFFCPLLPAMNNAKLVILLYTRAWAVMTCNIPAAEVFRASKSSNFYYILLLLIMFICVLPVGYVIASKEPSSTCGPFAGKDNFYTIISDQLKALLPAEVYTKMNVLSSPGIVIPVLILFILVIYFLISLVRGLKEANDDLNKQLFQERTEEKRKIFKMAGTVLDRKRNKEDQGNQMKKGLLQKKDSRRHSLKRFLSIGRDSEEEGTDRANKGRPMMQQGTWMNPLHARERESSQSFYVPSLKSLPEESEQEDSTGTVLFGRSKSDSHLKVEIAQGMKYAKKRYPTMKNRQPSLTDESDDEGEEEIRCKQPGMVLPVKAWTVNEEAEKLLDHKKHEQPSVKHVPYREETKRKLHKQPSLEMVEFTQKPTATRRHTESDAFKDHEESALLLKEEQDTMHEEGLKRKKGTKKQQTISSESSTLTEEDDTSTSAASEATPVIQPWPSVQAVERTTKLKPILKHPETAQKPAHRHKPRLIISVTPSTTPTTVMPGVSAVATKRYIIRQHPGPKYVEPQSSADLEDESAPSSKSDNGSGNNNNEKAGRRRHSSESSDDSTTIVEDRSVKSHKSSEGNFKGVKWPEGDPAKKEFAVPAPPAQRHKQPRRSKSPS</sequence>
<evidence type="ECO:0000256" key="4">
    <source>
        <dbReference type="ARBA" id="ARBA00022989"/>
    </source>
</evidence>
<dbReference type="STRING" id="70415.A0A5S6R3R0"/>
<evidence type="ECO:0000313" key="10">
    <source>
        <dbReference type="WBParaSite" id="TMUE_3000013822.1"/>
    </source>
</evidence>
<reference evidence="10" key="1">
    <citation type="submission" date="2019-12" db="UniProtKB">
        <authorList>
            <consortium name="WormBaseParasite"/>
        </authorList>
    </citation>
    <scope>IDENTIFICATION</scope>
</reference>
<name>A0A5S6R3R0_TRIMR</name>
<evidence type="ECO:0000256" key="5">
    <source>
        <dbReference type="ARBA" id="ARBA00023136"/>
    </source>
</evidence>
<dbReference type="PANTHER" id="PTHR23302">
    <property type="entry name" value="TRANSMEMBRANE CHANNEL-RELATED"/>
    <property type="match status" value="1"/>
</dbReference>
<feature type="region of interest" description="Disordered" evidence="6">
    <location>
        <begin position="1226"/>
        <end position="1329"/>
    </location>
</feature>
<feature type="compositionally biased region" description="Low complexity" evidence="6">
    <location>
        <begin position="1247"/>
        <end position="1259"/>
    </location>
</feature>
<dbReference type="Proteomes" id="UP000046395">
    <property type="component" value="Unassembled WGS sequence"/>
</dbReference>
<evidence type="ECO:0000259" key="8">
    <source>
        <dbReference type="Pfam" id="PF07810"/>
    </source>
</evidence>
<feature type="transmembrane region" description="Helical" evidence="7">
    <location>
        <begin position="388"/>
        <end position="406"/>
    </location>
</feature>
<feature type="compositionally biased region" description="Basic and acidic residues" evidence="6">
    <location>
        <begin position="1050"/>
        <end position="1071"/>
    </location>
</feature>
<feature type="region of interest" description="Disordered" evidence="6">
    <location>
        <begin position="1050"/>
        <end position="1213"/>
    </location>
</feature>
<dbReference type="WBParaSite" id="TMUE_3000013822.1">
    <property type="protein sequence ID" value="TMUE_3000013822.1"/>
    <property type="gene ID" value="WBGene00287184"/>
</dbReference>
<comment type="similarity">
    <text evidence="2">Belongs to the TMC family.</text>
</comment>
<keyword evidence="3 7" id="KW-0812">Transmembrane</keyword>
<feature type="domain" description="TMC" evidence="8">
    <location>
        <begin position="647"/>
        <end position="762"/>
    </location>
</feature>
<proteinExistence type="inferred from homology"/>
<feature type="compositionally biased region" description="Low complexity" evidence="6">
    <location>
        <begin position="1199"/>
        <end position="1213"/>
    </location>
</feature>
<keyword evidence="5 7" id="KW-0472">Membrane</keyword>
<feature type="transmembrane region" description="Helical" evidence="7">
    <location>
        <begin position="426"/>
        <end position="448"/>
    </location>
</feature>
<dbReference type="InterPro" id="IPR038900">
    <property type="entry name" value="TMC"/>
</dbReference>
<dbReference type="Pfam" id="PF07810">
    <property type="entry name" value="TMC"/>
    <property type="match status" value="1"/>
</dbReference>
<dbReference type="GO" id="GO:0008381">
    <property type="term" value="F:mechanosensitive monoatomic ion channel activity"/>
    <property type="evidence" value="ECO:0007669"/>
    <property type="project" value="TreeGrafter"/>
</dbReference>
<feature type="transmembrane region" description="Helical" evidence="7">
    <location>
        <begin position="718"/>
        <end position="742"/>
    </location>
</feature>
<accession>A0A5S6R3R0</accession>
<evidence type="ECO:0000256" key="2">
    <source>
        <dbReference type="ARBA" id="ARBA00006510"/>
    </source>
</evidence>
<comment type="subcellular location">
    <subcellularLocation>
        <location evidence="1">Membrane</location>
        <topology evidence="1">Multi-pass membrane protein</topology>
    </subcellularLocation>
</comment>
<evidence type="ECO:0000313" key="9">
    <source>
        <dbReference type="Proteomes" id="UP000046395"/>
    </source>
</evidence>
<feature type="transmembrane region" description="Helical" evidence="7">
    <location>
        <begin position="767"/>
        <end position="788"/>
    </location>
</feature>
<feature type="transmembrane region" description="Helical" evidence="7">
    <location>
        <begin position="254"/>
        <end position="272"/>
    </location>
</feature>
<dbReference type="InterPro" id="IPR012496">
    <property type="entry name" value="TMC_dom"/>
</dbReference>
<feature type="compositionally biased region" description="Basic and acidic residues" evidence="6">
    <location>
        <begin position="1279"/>
        <end position="1290"/>
    </location>
</feature>
<keyword evidence="9" id="KW-1185">Reference proteome</keyword>
<evidence type="ECO:0000256" key="3">
    <source>
        <dbReference type="ARBA" id="ARBA00022692"/>
    </source>
</evidence>
<dbReference type="GO" id="GO:0005886">
    <property type="term" value="C:plasma membrane"/>
    <property type="evidence" value="ECO:0007669"/>
    <property type="project" value="InterPro"/>
</dbReference>
<feature type="compositionally biased region" description="Basic and acidic residues" evidence="6">
    <location>
        <begin position="1298"/>
        <end position="1309"/>
    </location>
</feature>
<evidence type="ECO:0000256" key="6">
    <source>
        <dbReference type="SAM" id="MobiDB-lite"/>
    </source>
</evidence>
<feature type="compositionally biased region" description="Basic and acidic residues" evidence="6">
    <location>
        <begin position="1094"/>
        <end position="1123"/>
    </location>
</feature>
<evidence type="ECO:0000256" key="7">
    <source>
        <dbReference type="SAM" id="Phobius"/>
    </source>
</evidence>
<evidence type="ECO:0000256" key="1">
    <source>
        <dbReference type="ARBA" id="ARBA00004141"/>
    </source>
</evidence>
<organism evidence="9 10">
    <name type="scientific">Trichuris muris</name>
    <name type="common">Mouse whipworm</name>
    <dbReference type="NCBI Taxonomy" id="70415"/>
    <lineage>
        <taxon>Eukaryota</taxon>
        <taxon>Metazoa</taxon>
        <taxon>Ecdysozoa</taxon>
        <taxon>Nematoda</taxon>
        <taxon>Enoplea</taxon>
        <taxon>Dorylaimia</taxon>
        <taxon>Trichinellida</taxon>
        <taxon>Trichuridae</taxon>
        <taxon>Trichuris</taxon>
    </lineage>
</organism>
<feature type="transmembrane region" description="Helical" evidence="7">
    <location>
        <begin position="833"/>
        <end position="855"/>
    </location>
</feature>
<dbReference type="PANTHER" id="PTHR23302:SF40">
    <property type="entry name" value="TRANSMEMBRANE CHANNEL-LIKE PROTEIN"/>
    <property type="match status" value="1"/>
</dbReference>
<feature type="compositionally biased region" description="Basic residues" evidence="6">
    <location>
        <begin position="1317"/>
        <end position="1329"/>
    </location>
</feature>
<feature type="transmembrane region" description="Helical" evidence="7">
    <location>
        <begin position="343"/>
        <end position="368"/>
    </location>
</feature>
<keyword evidence="4 7" id="KW-1133">Transmembrane helix</keyword>